<evidence type="ECO:0000313" key="1">
    <source>
        <dbReference type="EMBL" id="TKI79346.1"/>
    </source>
</evidence>
<comment type="caution">
    <text evidence="1">The sequence shown here is derived from an EMBL/GenBank/DDBJ whole genome shotgun (WGS) entry which is preliminary data.</text>
</comment>
<feature type="non-terminal residue" evidence="1">
    <location>
        <position position="1"/>
    </location>
</feature>
<accession>A0A9X9F0K8</accession>
<protein>
    <submittedName>
        <fullName evidence="1">Macrolide ABC transporter ATP-binding protein</fullName>
    </submittedName>
</protein>
<proteinExistence type="predicted"/>
<dbReference type="AlphaFoldDB" id="A0A9X9F0K8"/>
<sequence>DREIGEAAARQIVIRDGNIVQDWRE</sequence>
<gene>
    <name evidence="1" type="ORF">FC695_44790</name>
</gene>
<keyword evidence="1" id="KW-0067">ATP-binding</keyword>
<dbReference type="GO" id="GO:0005524">
    <property type="term" value="F:ATP binding"/>
    <property type="evidence" value="ECO:0007669"/>
    <property type="project" value="UniProtKB-KW"/>
</dbReference>
<dbReference type="Proteomes" id="UP000308444">
    <property type="component" value="Unassembled WGS sequence"/>
</dbReference>
<organism evidence="1 2">
    <name type="scientific">Bacillus cereus</name>
    <dbReference type="NCBI Taxonomy" id="1396"/>
    <lineage>
        <taxon>Bacteria</taxon>
        <taxon>Bacillati</taxon>
        <taxon>Bacillota</taxon>
        <taxon>Bacilli</taxon>
        <taxon>Bacillales</taxon>
        <taxon>Bacillaceae</taxon>
        <taxon>Bacillus</taxon>
        <taxon>Bacillus cereus group</taxon>
    </lineage>
</organism>
<name>A0A9X9F0K8_BACCE</name>
<keyword evidence="1" id="KW-0547">Nucleotide-binding</keyword>
<evidence type="ECO:0000313" key="2">
    <source>
        <dbReference type="Proteomes" id="UP000308444"/>
    </source>
</evidence>
<dbReference type="EMBL" id="SZOH01005459">
    <property type="protein sequence ID" value="TKI79346.1"/>
    <property type="molecule type" value="Genomic_DNA"/>
</dbReference>
<reference evidence="1 2" key="1">
    <citation type="journal article" date="2019" name="Environ. Microbiol.">
        <title>An active ?-lactamase is a part of an orchestrated cell wall stress resistance network of Bacillus subtilis and related rhizosphere species.</title>
        <authorList>
            <person name="Bucher T."/>
            <person name="Keren-Paz A."/>
            <person name="Hausser J."/>
            <person name="Olender T."/>
            <person name="Cytryn E."/>
            <person name="Kolodkin-Gal I."/>
        </authorList>
    </citation>
    <scope>NUCLEOTIDE SEQUENCE [LARGE SCALE GENOMIC DNA]</scope>
    <source>
        <strain evidence="1 2">I32</strain>
    </source>
</reference>